<dbReference type="Pfam" id="PF01522">
    <property type="entry name" value="Polysacc_deac_1"/>
    <property type="match status" value="1"/>
</dbReference>
<proteinExistence type="predicted"/>
<keyword evidence="1" id="KW-0732">Signal</keyword>
<dbReference type="GO" id="GO:0016810">
    <property type="term" value="F:hydrolase activity, acting on carbon-nitrogen (but not peptide) bonds"/>
    <property type="evidence" value="ECO:0007669"/>
    <property type="project" value="InterPro"/>
</dbReference>
<dbReference type="GO" id="GO:0005975">
    <property type="term" value="P:carbohydrate metabolic process"/>
    <property type="evidence" value="ECO:0007669"/>
    <property type="project" value="InterPro"/>
</dbReference>
<dbReference type="RefSeq" id="WP_142928537.1">
    <property type="nucleotide sequence ID" value="NZ_ML660099.1"/>
</dbReference>
<protein>
    <submittedName>
        <fullName evidence="3">Polysaccharide deacetylase family protein</fullName>
    </submittedName>
</protein>
<dbReference type="Proteomes" id="UP000319732">
    <property type="component" value="Unassembled WGS sequence"/>
</dbReference>
<dbReference type="OrthoDB" id="9814639at2"/>
<dbReference type="PANTHER" id="PTHR34216">
    <property type="match status" value="1"/>
</dbReference>
<gene>
    <name evidence="3" type="ORF">FKG94_19120</name>
</gene>
<sequence length="342" mass="38568">MTKRLAKHVLPAVIEWTPHRLIARLLGGFTPIFMLHRIVADGLAVEGHTPAFIEQCLSYIRKHRYNPISLETYGRLRLAGEPVPARSVVFTIDDGFKDQCLVGGEVFGKYDIPLTCFLITDFIDGRLWPWDDQIRYVLDSTPRRQFAVKLMDGSDFAVDLASASPHGNARLLRNRLKEIDQTALYDWLPQFYRAAEVDVPAAPPAHYQPVSWAEANAFVARGHGIAPHTCSHRILSRLQEETSSREITAAAARVRQEVAQAAPVFAYPTGRRQDFGEREYSAAAAAGFSCAVSTVPAAAAPRDHRYALPRFSLPENFTDFIQYLTYIEVVKSKYYRRSRRSM</sequence>
<feature type="domain" description="NodB homology" evidence="2">
    <location>
        <begin position="212"/>
        <end position="274"/>
    </location>
</feature>
<name>A0A545T3G1_9GAMM</name>
<dbReference type="EMBL" id="VHSG01000020">
    <property type="protein sequence ID" value="TQV71761.1"/>
    <property type="molecule type" value="Genomic_DNA"/>
</dbReference>
<dbReference type="CDD" id="cd10918">
    <property type="entry name" value="CE4_NodB_like_5s_6s"/>
    <property type="match status" value="1"/>
</dbReference>
<organism evidence="3 4">
    <name type="scientific">Exilibacterium tricleocarpae</name>
    <dbReference type="NCBI Taxonomy" id="2591008"/>
    <lineage>
        <taxon>Bacteria</taxon>
        <taxon>Pseudomonadati</taxon>
        <taxon>Pseudomonadota</taxon>
        <taxon>Gammaproteobacteria</taxon>
        <taxon>Cellvibrionales</taxon>
        <taxon>Cellvibrionaceae</taxon>
        <taxon>Exilibacterium</taxon>
    </lineage>
</organism>
<dbReference type="Gene3D" id="3.20.20.370">
    <property type="entry name" value="Glycoside hydrolase/deacetylase"/>
    <property type="match status" value="1"/>
</dbReference>
<comment type="caution">
    <text evidence="3">The sequence shown here is derived from an EMBL/GenBank/DDBJ whole genome shotgun (WGS) entry which is preliminary data.</text>
</comment>
<evidence type="ECO:0000256" key="1">
    <source>
        <dbReference type="ARBA" id="ARBA00022729"/>
    </source>
</evidence>
<reference evidence="3 4" key="1">
    <citation type="submission" date="2019-06" db="EMBL/GenBank/DDBJ databases">
        <title>Whole genome sequence for Cellvibrionaceae sp. R142.</title>
        <authorList>
            <person name="Wang G."/>
        </authorList>
    </citation>
    <scope>NUCLEOTIDE SEQUENCE [LARGE SCALE GENOMIC DNA]</scope>
    <source>
        <strain evidence="3 4">R142</strain>
    </source>
</reference>
<dbReference type="SUPFAM" id="SSF88713">
    <property type="entry name" value="Glycoside hydrolase/deacetylase"/>
    <property type="match status" value="1"/>
</dbReference>
<evidence type="ECO:0000313" key="4">
    <source>
        <dbReference type="Proteomes" id="UP000319732"/>
    </source>
</evidence>
<dbReference type="InterPro" id="IPR011330">
    <property type="entry name" value="Glyco_hydro/deAcase_b/a-brl"/>
</dbReference>
<accession>A0A545T3G1</accession>
<evidence type="ECO:0000313" key="3">
    <source>
        <dbReference type="EMBL" id="TQV71761.1"/>
    </source>
</evidence>
<keyword evidence="4" id="KW-1185">Reference proteome</keyword>
<dbReference type="PANTHER" id="PTHR34216:SF7">
    <property type="entry name" value="POLY-BETA-1,6-N-ACETYL-D-GLUCOSAMINE N-DEACETYLASE"/>
    <property type="match status" value="1"/>
</dbReference>
<dbReference type="AlphaFoldDB" id="A0A545T3G1"/>
<dbReference type="InterPro" id="IPR051398">
    <property type="entry name" value="Polysacch_Deacetylase"/>
</dbReference>
<evidence type="ECO:0000259" key="2">
    <source>
        <dbReference type="Pfam" id="PF01522"/>
    </source>
</evidence>
<dbReference type="InterPro" id="IPR002509">
    <property type="entry name" value="NODB_dom"/>
</dbReference>